<dbReference type="EMBL" id="AAHTAF010000018">
    <property type="protein sequence ID" value="ECA0244740.1"/>
    <property type="molecule type" value="Genomic_DNA"/>
</dbReference>
<reference evidence="15" key="1">
    <citation type="journal article" date="2018" name="Genome Biol.">
        <title>SKESA: strategic k-mer extension for scrupulous assemblies.</title>
        <authorList>
            <person name="Souvorov A."/>
            <person name="Agarwala R."/>
            <person name="Lipman D.J."/>
        </authorList>
    </citation>
    <scope>NUCLEOTIDE SEQUENCE</scope>
    <source>
        <strain evidence="18">09-3171</strain>
        <strain evidence="17">13-0883</strain>
        <strain evidence="15">BCW_2743</strain>
        <strain evidence="16">NCTR-SF87</strain>
    </source>
</reference>
<evidence type="ECO:0000313" key="17">
    <source>
        <dbReference type="EMBL" id="HAE9028027.1"/>
    </source>
</evidence>
<dbReference type="EMBL" id="AAGJWK010000004">
    <property type="protein sequence ID" value="EBO8651778.1"/>
    <property type="molecule type" value="Genomic_DNA"/>
</dbReference>
<comment type="caution">
    <text evidence="7">The sequence shown here is derived from an EMBL/GenBank/DDBJ whole genome shotgun (WGS) entry which is preliminary data.</text>
</comment>
<dbReference type="EMBL" id="AAKZNI010000002">
    <property type="protein sequence ID" value="ECX6726729.1"/>
    <property type="molecule type" value="Genomic_DNA"/>
</dbReference>
<proteinExistence type="predicted"/>
<dbReference type="EMBL" id="AAHMTR010000016">
    <property type="protein sequence ID" value="EBX9729528.1"/>
    <property type="molecule type" value="Genomic_DNA"/>
</dbReference>
<dbReference type="EMBL" id="DAAWDR010000102">
    <property type="protein sequence ID" value="HAF7396470.1"/>
    <property type="molecule type" value="Genomic_DNA"/>
</dbReference>
<dbReference type="EMBL" id="AAMGCT010000002">
    <property type="protein sequence ID" value="EDH0269779.1"/>
    <property type="molecule type" value="Genomic_DNA"/>
</dbReference>
<dbReference type="EMBL" id="AAHHZF010000017">
    <property type="protein sequence ID" value="EBW3120523.1"/>
    <property type="molecule type" value="Genomic_DNA"/>
</dbReference>
<dbReference type="EMBL" id="AAIWMW010000002">
    <property type="protein sequence ID" value="ECI8473397.1"/>
    <property type="molecule type" value="Genomic_DNA"/>
</dbReference>
<gene>
    <name evidence="10" type="ORF">AA208_08070</name>
    <name evidence="11" type="ORF">APS93_08865</name>
    <name evidence="12" type="ORF">B9634_05855</name>
    <name evidence="13" type="ORF">CA685_08860</name>
    <name evidence="14" type="ORF">CBK62_13535</name>
    <name evidence="4" type="ORF">D5P93_15695</name>
    <name evidence="1" type="ORF">D8I59_03450</name>
    <name evidence="3" type="ORF">DML90_14175</name>
    <name evidence="5" type="ORF">DPD27_19305</name>
    <name evidence="6" type="ORF">DUA94_14325</name>
    <name evidence="7" type="ORF">EIL11_18590</name>
    <name evidence="8" type="ORF">EUS03_18995</name>
    <name evidence="2" type="ORF">EYJ87_11625</name>
    <name evidence="9" type="ORF">FGK44_08855</name>
    <name evidence="15" type="ORF">G3358_004086</name>
    <name evidence="17" type="ORF">G4Y29_001278</name>
    <name evidence="18" type="ORF">G9260_004573</name>
    <name evidence="16" type="ORF">GNC67_004269</name>
</gene>
<evidence type="ECO:0000313" key="12">
    <source>
        <dbReference type="EMBL" id="EDG8801968.1"/>
    </source>
</evidence>
<evidence type="ECO:0000313" key="3">
    <source>
        <dbReference type="EMBL" id="EBQ9487919.1"/>
    </source>
</evidence>
<dbReference type="EMBL" id="AAMFQH010000005">
    <property type="protein sequence ID" value="EDG8801968.1"/>
    <property type="molecule type" value="Genomic_DNA"/>
</dbReference>
<dbReference type="EMBL" id="DAARWE010000025">
    <property type="protein sequence ID" value="HAE4195682.1"/>
    <property type="molecule type" value="Genomic_DNA"/>
</dbReference>
<accession>A0A3V8SJS9</accession>
<dbReference type="AlphaFoldDB" id="A0A3V8SJS9"/>
<evidence type="ECO:0000313" key="6">
    <source>
        <dbReference type="EMBL" id="EBX9729528.1"/>
    </source>
</evidence>
<dbReference type="EMBL" id="AAGTXR010000017">
    <property type="protein sequence ID" value="EBR9462389.1"/>
    <property type="molecule type" value="Genomic_DNA"/>
</dbReference>
<dbReference type="EMBL" id="AAMHUT010000003">
    <property type="protein sequence ID" value="EDH4941725.1"/>
    <property type="molecule type" value="Genomic_DNA"/>
</dbReference>
<reference evidence="11" key="3">
    <citation type="submission" date="2018-07" db="EMBL/GenBank/DDBJ databases">
        <authorList>
            <consortium name="PulseNet: The National Subtyping Network for Foodborne Disease Surveillance"/>
            <person name="Tarr C.L."/>
            <person name="Trees E."/>
            <person name="Katz L.S."/>
            <person name="Carleton-Romer H.A."/>
            <person name="Stroika S."/>
            <person name="Kucerova Z."/>
            <person name="Roache K.F."/>
            <person name="Sabol A.L."/>
            <person name="Besser J."/>
            <person name="Gerner-Smidt P."/>
        </authorList>
    </citation>
    <scope>NUCLEOTIDE SEQUENCE</scope>
    <source>
        <strain evidence="11">PNUSAS001023</strain>
        <strain evidence="13">PNUSAS011299</strain>
        <strain evidence="12">PNUSAS012422</strain>
        <strain evidence="14">PNUSAS013567</strain>
    </source>
</reference>
<evidence type="ECO:0000313" key="9">
    <source>
        <dbReference type="EMBL" id="ECI8473397.1"/>
    </source>
</evidence>
<name>A0A3V8SJS9_SALNE</name>
<dbReference type="EMBL" id="AAGQQV010000023">
    <property type="protein sequence ID" value="EBQ9487919.1"/>
    <property type="molecule type" value="Genomic_DNA"/>
</dbReference>
<dbReference type="Proteomes" id="UP000839730">
    <property type="component" value="Unassembled WGS sequence"/>
</dbReference>
<reference evidence="15" key="2">
    <citation type="submission" date="2018-07" db="EMBL/GenBank/DDBJ databases">
        <authorList>
            <consortium name="NCBI Pathogen Detection Project"/>
        </authorList>
    </citation>
    <scope>NUCLEOTIDE SEQUENCE</scope>
    <source>
        <strain evidence="18">09-3171</strain>
        <strain evidence="17">13-0883</strain>
        <strain evidence="15">BCW_2743</strain>
        <strain evidence="16">NCTR-SF87</strain>
    </source>
</reference>
<dbReference type="EMBL" id="DAARJY010000035">
    <property type="protein sequence ID" value="HAE2741104.1"/>
    <property type="molecule type" value="Genomic_DNA"/>
</dbReference>
<dbReference type="EMBL" id="AAHWFX010000017">
    <property type="protein sequence ID" value="ECB0236318.1"/>
    <property type="molecule type" value="Genomic_DNA"/>
</dbReference>
<evidence type="ECO:0000313" key="4">
    <source>
        <dbReference type="EMBL" id="EBR9462389.1"/>
    </source>
</evidence>
<reference evidence="7" key="4">
    <citation type="submission" date="2018-11" db="EMBL/GenBank/DDBJ databases">
        <authorList>
            <person name="Ashton P.M."/>
            <person name="Dallman T."/>
            <person name="Nair S."/>
            <person name="De Pinna E."/>
            <person name="Peters T."/>
            <person name="Grant K."/>
        </authorList>
    </citation>
    <scope>NUCLEOTIDE SEQUENCE</scope>
    <source>
        <strain evidence="3">167020</strain>
        <strain evidence="6">235050</strain>
        <strain evidence="5">253904</strain>
        <strain evidence="4">579069</strain>
        <strain evidence="8">623177</strain>
        <strain evidence="7">643094</strain>
    </source>
</reference>
<evidence type="ECO:0000313" key="8">
    <source>
        <dbReference type="EMBL" id="ECB0236318.1"/>
    </source>
</evidence>
<evidence type="ECO:0000313" key="14">
    <source>
        <dbReference type="EMBL" id="EDH4941725.1"/>
    </source>
</evidence>
<dbReference type="EMBL" id="AAGHPM010000003">
    <property type="protein sequence ID" value="EBO1557553.1"/>
    <property type="molecule type" value="Genomic_DNA"/>
</dbReference>
<evidence type="ECO:0000313" key="5">
    <source>
        <dbReference type="EMBL" id="EBW3120523.1"/>
    </source>
</evidence>
<evidence type="ECO:0000313" key="10">
    <source>
        <dbReference type="EMBL" id="ECX5669203.1"/>
    </source>
</evidence>
<evidence type="ECO:0000313" key="13">
    <source>
        <dbReference type="EMBL" id="EDH0269779.1"/>
    </source>
</evidence>
<evidence type="ECO:0000313" key="15">
    <source>
        <dbReference type="EMBL" id="HAE2741104.1"/>
    </source>
</evidence>
<sequence>MYFGANITFIVIYRMTTIVSDPTITQTESRWQTVRMVRRRQGSGVNPEPCYTILPGCFL</sequence>
<reference evidence="1" key="5">
    <citation type="submission" date="2019-06" db="EMBL/GenBank/DDBJ databases">
        <authorList>
            <consortium name="GenomeTrakr network: Whole genome sequencing for foodborne pathogen traceback"/>
        </authorList>
    </citation>
    <scope>NUCLEOTIDE SEQUENCE</scope>
    <source>
        <strain evidence="10">CFSAN024524</strain>
        <strain evidence="1">FSIS11814480</strain>
        <strain evidence="2">FSIS11917615</strain>
        <strain evidence="9">FSIS31901987</strain>
    </source>
</reference>
<organism evidence="7">
    <name type="scientific">Salmonella newport</name>
    <dbReference type="NCBI Taxonomy" id="108619"/>
    <lineage>
        <taxon>Bacteria</taxon>
        <taxon>Pseudomonadati</taxon>
        <taxon>Pseudomonadota</taxon>
        <taxon>Gammaproteobacteria</taxon>
        <taxon>Enterobacterales</taxon>
        <taxon>Enterobacteriaceae</taxon>
        <taxon>Salmonella</taxon>
    </lineage>
</organism>
<evidence type="ECO:0000313" key="18">
    <source>
        <dbReference type="EMBL" id="HAF7396470.1"/>
    </source>
</evidence>
<evidence type="ECO:0000313" key="16">
    <source>
        <dbReference type="EMBL" id="HAE4195682.1"/>
    </source>
</evidence>
<evidence type="ECO:0000313" key="7">
    <source>
        <dbReference type="EMBL" id="ECA0244740.1"/>
    </source>
</evidence>
<protein>
    <submittedName>
        <fullName evidence="7">Uncharacterized protein</fullName>
    </submittedName>
</protein>
<dbReference type="EMBL" id="AAKZSZ010000002">
    <property type="protein sequence ID" value="ECX5669203.1"/>
    <property type="molecule type" value="Genomic_DNA"/>
</dbReference>
<evidence type="ECO:0000313" key="2">
    <source>
        <dbReference type="EMBL" id="EBO8651778.1"/>
    </source>
</evidence>
<dbReference type="EMBL" id="DAATPG010000002">
    <property type="protein sequence ID" value="HAE9028027.1"/>
    <property type="molecule type" value="Genomic_DNA"/>
</dbReference>
<evidence type="ECO:0000313" key="1">
    <source>
        <dbReference type="EMBL" id="EBO1557553.1"/>
    </source>
</evidence>
<evidence type="ECO:0000313" key="11">
    <source>
        <dbReference type="EMBL" id="ECX6726729.1"/>
    </source>
</evidence>